<reference evidence="1" key="1">
    <citation type="submission" date="2023-10" db="EMBL/GenBank/DDBJ databases">
        <title>Genome assemblies of two species of porcelain crab, Petrolisthes cinctipes and Petrolisthes manimaculis (Anomura: Porcellanidae).</title>
        <authorList>
            <person name="Angst P."/>
        </authorList>
    </citation>
    <scope>NUCLEOTIDE SEQUENCE</scope>
    <source>
        <strain evidence="1">PB745_01</strain>
        <tissue evidence="1">Gill</tissue>
    </source>
</reference>
<dbReference type="AlphaFoldDB" id="A0AAE1BES6"/>
<keyword evidence="2" id="KW-1185">Reference proteome</keyword>
<name>A0AAE1BES6_PETCI</name>
<evidence type="ECO:0000313" key="2">
    <source>
        <dbReference type="Proteomes" id="UP001286313"/>
    </source>
</evidence>
<proteinExistence type="predicted"/>
<evidence type="ECO:0000313" key="1">
    <source>
        <dbReference type="EMBL" id="KAK3848837.1"/>
    </source>
</evidence>
<dbReference type="EMBL" id="JAWQEG010009320">
    <property type="protein sequence ID" value="KAK3848837.1"/>
    <property type="molecule type" value="Genomic_DNA"/>
</dbReference>
<protein>
    <submittedName>
        <fullName evidence="1">Uncharacterized protein</fullName>
    </submittedName>
</protein>
<organism evidence="1 2">
    <name type="scientific">Petrolisthes cinctipes</name>
    <name type="common">Flat porcelain crab</name>
    <dbReference type="NCBI Taxonomy" id="88211"/>
    <lineage>
        <taxon>Eukaryota</taxon>
        <taxon>Metazoa</taxon>
        <taxon>Ecdysozoa</taxon>
        <taxon>Arthropoda</taxon>
        <taxon>Crustacea</taxon>
        <taxon>Multicrustacea</taxon>
        <taxon>Malacostraca</taxon>
        <taxon>Eumalacostraca</taxon>
        <taxon>Eucarida</taxon>
        <taxon>Decapoda</taxon>
        <taxon>Pleocyemata</taxon>
        <taxon>Anomura</taxon>
        <taxon>Galatheoidea</taxon>
        <taxon>Porcellanidae</taxon>
        <taxon>Petrolisthes</taxon>
    </lineage>
</organism>
<sequence length="95" mass="9938">MGGSRCSHVYCILLRVSGGGGVGVGGGAASMRGCEAWSTNGPGEYWVRTVNISPRNIIEGCSGEGTSNSRVRATRVIKQRDWHSRGEGNNSPSGQ</sequence>
<accession>A0AAE1BES6</accession>
<dbReference type="Proteomes" id="UP001286313">
    <property type="component" value="Unassembled WGS sequence"/>
</dbReference>
<comment type="caution">
    <text evidence="1">The sequence shown here is derived from an EMBL/GenBank/DDBJ whole genome shotgun (WGS) entry which is preliminary data.</text>
</comment>
<gene>
    <name evidence="1" type="ORF">Pcinc_044390</name>
</gene>